<dbReference type="EMBL" id="QGQD01000017">
    <property type="protein sequence ID" value="TLD02336.1"/>
    <property type="molecule type" value="Genomic_DNA"/>
</dbReference>
<dbReference type="PANTHER" id="PTHR30204:SF69">
    <property type="entry name" value="MERR-FAMILY TRANSCRIPTIONAL REGULATOR"/>
    <property type="match status" value="1"/>
</dbReference>
<gene>
    <name evidence="7" type="ORF">DSM106044_00718</name>
</gene>
<dbReference type="InterPro" id="IPR009061">
    <property type="entry name" value="DNA-bd_dom_put_sf"/>
</dbReference>
<dbReference type="Pfam" id="PF13411">
    <property type="entry name" value="MerR_1"/>
    <property type="match status" value="1"/>
</dbReference>
<dbReference type="PROSITE" id="PS50937">
    <property type="entry name" value="HTH_MERR_2"/>
    <property type="match status" value="1"/>
</dbReference>
<evidence type="ECO:0000313" key="7">
    <source>
        <dbReference type="EMBL" id="TLD02336.1"/>
    </source>
</evidence>
<evidence type="ECO:0000256" key="4">
    <source>
        <dbReference type="ARBA" id="ARBA00023163"/>
    </source>
</evidence>
<dbReference type="Proteomes" id="UP000306509">
    <property type="component" value="Unassembled WGS sequence"/>
</dbReference>
<evidence type="ECO:0000313" key="8">
    <source>
        <dbReference type="Proteomes" id="UP000306509"/>
    </source>
</evidence>
<evidence type="ECO:0000256" key="3">
    <source>
        <dbReference type="ARBA" id="ARBA00023125"/>
    </source>
</evidence>
<dbReference type="InterPro" id="IPR047057">
    <property type="entry name" value="MerR_fam"/>
</dbReference>
<dbReference type="Gene3D" id="1.10.1660.10">
    <property type="match status" value="1"/>
</dbReference>
<dbReference type="STRING" id="180332.GCA_000797495_00175"/>
<organism evidence="7 8">
    <name type="scientific">Robinsoniella peoriensis</name>
    <dbReference type="NCBI Taxonomy" id="180332"/>
    <lineage>
        <taxon>Bacteria</taxon>
        <taxon>Bacillati</taxon>
        <taxon>Bacillota</taxon>
        <taxon>Clostridia</taxon>
        <taxon>Lachnospirales</taxon>
        <taxon>Lachnospiraceae</taxon>
        <taxon>Robinsoniella</taxon>
    </lineage>
</organism>
<proteinExistence type="predicted"/>
<keyword evidence="3" id="KW-0238">DNA-binding</keyword>
<evidence type="ECO:0000256" key="1">
    <source>
        <dbReference type="ARBA" id="ARBA00022491"/>
    </source>
</evidence>
<keyword evidence="4" id="KW-0804">Transcription</keyword>
<reference evidence="7 8" key="1">
    <citation type="journal article" date="2019" name="Anaerobe">
        <title>Detection of Robinsoniella peoriensis in multiple bone samples of a trauma patient.</title>
        <authorList>
            <person name="Schrottner P."/>
            <person name="Hartwich K."/>
            <person name="Bunk B."/>
            <person name="Schober I."/>
            <person name="Helbig S."/>
            <person name="Rudolph W.W."/>
            <person name="Gunzer F."/>
        </authorList>
    </citation>
    <scope>NUCLEOTIDE SEQUENCE [LARGE SCALE GENOMIC DNA]</scope>
    <source>
        <strain evidence="7 8">DSM 106044</strain>
    </source>
</reference>
<feature type="region of interest" description="Disordered" evidence="5">
    <location>
        <begin position="100"/>
        <end position="174"/>
    </location>
</feature>
<dbReference type="CDD" id="cd04764">
    <property type="entry name" value="HTH_MlrA-like_sg1"/>
    <property type="match status" value="1"/>
</dbReference>
<dbReference type="PANTHER" id="PTHR30204">
    <property type="entry name" value="REDOX-CYCLING DRUG-SENSING TRANSCRIPTIONAL ACTIVATOR SOXR"/>
    <property type="match status" value="1"/>
</dbReference>
<dbReference type="SUPFAM" id="SSF46955">
    <property type="entry name" value="Putative DNA-binding domain"/>
    <property type="match status" value="1"/>
</dbReference>
<evidence type="ECO:0000256" key="5">
    <source>
        <dbReference type="SAM" id="MobiDB-lite"/>
    </source>
</evidence>
<sequence>MEIMDETRYMISDAAKKVAVEAHVLRYWEEELELPIARTELGHRYYTEENIRIFQNIKELKERGFQLKAIKVLIPEIAKREIKNTDNIIHLEEKLNRKSLDKDHEANKPEQDIDSMPEKDQHKEQSSEGPQKPHKEISNEGSKDKSHQNGNKQERGAKVSKKEMSSDKKESEKCDADVLETALSDLDFNVDKLLQFEKIVGNIVTSALKENNKELNEQISESVTKEIDYLMKLREEKEEDRYRRLDETIRAHQNQGSKRLVAATKSEDVKQKKGFFFWRH</sequence>
<dbReference type="SMART" id="SM00422">
    <property type="entry name" value="HTH_MERR"/>
    <property type="match status" value="1"/>
</dbReference>
<dbReference type="GO" id="GO:0003700">
    <property type="term" value="F:DNA-binding transcription factor activity"/>
    <property type="evidence" value="ECO:0007669"/>
    <property type="project" value="InterPro"/>
</dbReference>
<evidence type="ECO:0000259" key="6">
    <source>
        <dbReference type="PROSITE" id="PS50937"/>
    </source>
</evidence>
<feature type="domain" description="HTH merR-type" evidence="6">
    <location>
        <begin position="8"/>
        <end position="76"/>
    </location>
</feature>
<dbReference type="InterPro" id="IPR000551">
    <property type="entry name" value="MerR-type_HTH_dom"/>
</dbReference>
<keyword evidence="8" id="KW-1185">Reference proteome</keyword>
<keyword evidence="1" id="KW-0678">Repressor</keyword>
<keyword evidence="2" id="KW-0805">Transcription regulation</keyword>
<name>A0A4U8QP19_9FIRM</name>
<accession>A0A4U8QP19</accession>
<protein>
    <submittedName>
        <fullName evidence="7">Zinc-responsive transcriptional regulator</fullName>
    </submittedName>
</protein>
<dbReference type="AlphaFoldDB" id="A0A4U8QP19"/>
<evidence type="ECO:0000256" key="2">
    <source>
        <dbReference type="ARBA" id="ARBA00023015"/>
    </source>
</evidence>
<dbReference type="GO" id="GO:0003677">
    <property type="term" value="F:DNA binding"/>
    <property type="evidence" value="ECO:0007669"/>
    <property type="project" value="UniProtKB-KW"/>
</dbReference>
<comment type="caution">
    <text evidence="7">The sequence shown here is derived from an EMBL/GenBank/DDBJ whole genome shotgun (WGS) entry which is preliminary data.</text>
</comment>